<evidence type="ECO:0000256" key="1">
    <source>
        <dbReference type="SAM" id="MobiDB-lite"/>
    </source>
</evidence>
<keyword evidence="2" id="KW-0472">Membrane</keyword>
<keyword evidence="2" id="KW-1133">Transmembrane helix</keyword>
<evidence type="ECO:0000313" key="3">
    <source>
        <dbReference type="EMBL" id="KAL3873181.1"/>
    </source>
</evidence>
<organism evidence="3 4">
    <name type="scientific">Sinanodonta woodiana</name>
    <name type="common">Chinese pond mussel</name>
    <name type="synonym">Anodonta woodiana</name>
    <dbReference type="NCBI Taxonomy" id="1069815"/>
    <lineage>
        <taxon>Eukaryota</taxon>
        <taxon>Metazoa</taxon>
        <taxon>Spiralia</taxon>
        <taxon>Lophotrochozoa</taxon>
        <taxon>Mollusca</taxon>
        <taxon>Bivalvia</taxon>
        <taxon>Autobranchia</taxon>
        <taxon>Heteroconchia</taxon>
        <taxon>Palaeoheterodonta</taxon>
        <taxon>Unionida</taxon>
        <taxon>Unionoidea</taxon>
        <taxon>Unionidae</taxon>
        <taxon>Unioninae</taxon>
        <taxon>Sinanodonta</taxon>
    </lineage>
</organism>
<feature type="compositionally biased region" description="Polar residues" evidence="1">
    <location>
        <begin position="76"/>
        <end position="93"/>
    </location>
</feature>
<dbReference type="Proteomes" id="UP001634394">
    <property type="component" value="Unassembled WGS sequence"/>
</dbReference>
<keyword evidence="2" id="KW-0812">Transmembrane</keyword>
<keyword evidence="4" id="KW-1185">Reference proteome</keyword>
<feature type="transmembrane region" description="Helical" evidence="2">
    <location>
        <begin position="6"/>
        <end position="30"/>
    </location>
</feature>
<dbReference type="AlphaFoldDB" id="A0ABD3WI16"/>
<feature type="compositionally biased region" description="Polar residues" evidence="1">
    <location>
        <begin position="59"/>
        <end position="68"/>
    </location>
</feature>
<dbReference type="EMBL" id="JBJQND010000006">
    <property type="protein sequence ID" value="KAL3873181.1"/>
    <property type="molecule type" value="Genomic_DNA"/>
</dbReference>
<reference evidence="3 4" key="1">
    <citation type="submission" date="2024-11" db="EMBL/GenBank/DDBJ databases">
        <title>Chromosome-level genome assembly of the freshwater bivalve Anodonta woodiana.</title>
        <authorList>
            <person name="Chen X."/>
        </authorList>
    </citation>
    <scope>NUCLEOTIDE SEQUENCE [LARGE SCALE GENOMIC DNA]</scope>
    <source>
        <strain evidence="3">MN2024</strain>
        <tissue evidence="3">Gills</tissue>
    </source>
</reference>
<protein>
    <submittedName>
        <fullName evidence="3">Uncharacterized protein</fullName>
    </submittedName>
</protein>
<sequence>MTDCTTSVILGTVLGVLFLLTCIISAVKAVRDRKRIKRRTAQSKHKAEDEYRLSNFTDGASLNSSNGHASDIMRKGQSSVQTSRQNDNAYHSTFRTEEKQGIENKTFTELNDEILSKACALKSNCLPAEPTEEYLDNAGEKRHPFYQLSTKCTTIKTVSRRNSYKKAVEHNSVIPHDPLSCASSTILYTCDYDNPSTKAFENKAFDLVGQ</sequence>
<evidence type="ECO:0000256" key="2">
    <source>
        <dbReference type="SAM" id="Phobius"/>
    </source>
</evidence>
<comment type="caution">
    <text evidence="3">The sequence shown here is derived from an EMBL/GenBank/DDBJ whole genome shotgun (WGS) entry which is preliminary data.</text>
</comment>
<name>A0ABD3WI16_SINWO</name>
<feature type="region of interest" description="Disordered" evidence="1">
    <location>
        <begin position="59"/>
        <end position="96"/>
    </location>
</feature>
<gene>
    <name evidence="3" type="ORF">ACJMK2_036329</name>
</gene>
<accession>A0ABD3WI16</accession>
<evidence type="ECO:0000313" key="4">
    <source>
        <dbReference type="Proteomes" id="UP001634394"/>
    </source>
</evidence>
<proteinExistence type="predicted"/>